<dbReference type="STRING" id="555088.DealDRAFT_0240"/>
<feature type="compositionally biased region" description="Low complexity" evidence="1">
    <location>
        <begin position="21"/>
        <end position="32"/>
    </location>
</feature>
<evidence type="ECO:0000313" key="2">
    <source>
        <dbReference type="EMBL" id="EEG78966.1"/>
    </source>
</evidence>
<keyword evidence="3" id="KW-1185">Reference proteome</keyword>
<dbReference type="EMBL" id="ACJM01000001">
    <property type="protein sequence ID" value="EEG78966.1"/>
    <property type="molecule type" value="Genomic_DNA"/>
</dbReference>
<name>C0GCN1_DETAL</name>
<dbReference type="Proteomes" id="UP000006443">
    <property type="component" value="Unassembled WGS sequence"/>
</dbReference>
<dbReference type="RefSeq" id="WP_008514065.1">
    <property type="nucleotide sequence ID" value="NZ_ACJM01000001.1"/>
</dbReference>
<accession>C0GCN1</accession>
<comment type="caution">
    <text evidence="2">The sequence shown here is derived from an EMBL/GenBank/DDBJ whole genome shotgun (WGS) entry which is preliminary data.</text>
</comment>
<dbReference type="AlphaFoldDB" id="C0GCN1"/>
<sequence>MRRRVYSTTSFYEKENKTTVQQEAPLQQPAQEDSVGAEAIDQPQQPIPDAGEVSQPEIPQQAPAPEPELVQEEPSQPKASGNQEITAEIALEKMLAIYAKTKKNN</sequence>
<organism evidence="2 3">
    <name type="scientific">Dethiobacter alkaliphilus AHT 1</name>
    <dbReference type="NCBI Taxonomy" id="555088"/>
    <lineage>
        <taxon>Bacteria</taxon>
        <taxon>Bacillati</taxon>
        <taxon>Bacillota</taxon>
        <taxon>Dethiobacteria</taxon>
        <taxon>Dethiobacterales</taxon>
        <taxon>Dethiobacteraceae</taxon>
        <taxon>Dethiobacter</taxon>
    </lineage>
</organism>
<feature type="compositionally biased region" description="Polar residues" evidence="1">
    <location>
        <begin position="1"/>
        <end position="11"/>
    </location>
</feature>
<protein>
    <submittedName>
        <fullName evidence="2">Uncharacterized protein</fullName>
    </submittedName>
</protein>
<evidence type="ECO:0000256" key="1">
    <source>
        <dbReference type="SAM" id="MobiDB-lite"/>
    </source>
</evidence>
<reference evidence="2 3" key="1">
    <citation type="submission" date="2009-02" db="EMBL/GenBank/DDBJ databases">
        <title>Sequencing of the draft genome and assembly of Dethiobacter alkaliphilus AHT 1.</title>
        <authorList>
            <consortium name="US DOE Joint Genome Institute (JGI-PGF)"/>
            <person name="Lucas S."/>
            <person name="Copeland A."/>
            <person name="Lapidus A."/>
            <person name="Glavina del Rio T."/>
            <person name="Dalin E."/>
            <person name="Tice H."/>
            <person name="Bruce D."/>
            <person name="Goodwin L."/>
            <person name="Pitluck S."/>
            <person name="Larimer F."/>
            <person name="Land M.L."/>
            <person name="Hauser L."/>
            <person name="Muyzer G."/>
        </authorList>
    </citation>
    <scope>NUCLEOTIDE SEQUENCE [LARGE SCALE GENOMIC DNA]</scope>
    <source>
        <strain evidence="2 3">AHT 1</strain>
    </source>
</reference>
<gene>
    <name evidence="2" type="ORF">DealDRAFT_0240</name>
</gene>
<feature type="region of interest" description="Disordered" evidence="1">
    <location>
        <begin position="1"/>
        <end position="85"/>
    </location>
</feature>
<proteinExistence type="predicted"/>
<evidence type="ECO:0000313" key="3">
    <source>
        <dbReference type="Proteomes" id="UP000006443"/>
    </source>
</evidence>